<feature type="region of interest" description="Disordered" evidence="1">
    <location>
        <begin position="33"/>
        <end position="52"/>
    </location>
</feature>
<keyword evidence="4" id="KW-1185">Reference proteome</keyword>
<organism evidence="3 4">
    <name type="scientific">Streptomyces filipinensis</name>
    <dbReference type="NCBI Taxonomy" id="66887"/>
    <lineage>
        <taxon>Bacteria</taxon>
        <taxon>Bacillati</taxon>
        <taxon>Actinomycetota</taxon>
        <taxon>Actinomycetes</taxon>
        <taxon>Kitasatosporales</taxon>
        <taxon>Streptomycetaceae</taxon>
        <taxon>Streptomyces</taxon>
    </lineage>
</organism>
<comment type="caution">
    <text evidence="3">The sequence shown here is derived from an EMBL/GenBank/DDBJ whole genome shotgun (WGS) entry which is preliminary data.</text>
</comment>
<keyword evidence="2" id="KW-0732">Signal</keyword>
<accession>A0A918IDN3</accession>
<dbReference type="RefSeq" id="WP_191875610.1">
    <property type="nucleotide sequence ID" value="NZ_BMTD01000011.1"/>
</dbReference>
<evidence type="ECO:0000256" key="1">
    <source>
        <dbReference type="SAM" id="MobiDB-lite"/>
    </source>
</evidence>
<feature type="chain" id="PRO_5039044323" description="Lipoprotein" evidence="2">
    <location>
        <begin position="22"/>
        <end position="202"/>
    </location>
</feature>
<reference evidence="3" key="2">
    <citation type="submission" date="2020-09" db="EMBL/GenBank/DDBJ databases">
        <authorList>
            <person name="Sun Q."/>
            <person name="Ohkuma M."/>
        </authorList>
    </citation>
    <scope>NUCLEOTIDE SEQUENCE</scope>
    <source>
        <strain evidence="3">JCM 4369</strain>
    </source>
</reference>
<protein>
    <recommendedName>
        <fullName evidence="5">Lipoprotein</fullName>
    </recommendedName>
</protein>
<feature type="signal peptide" evidence="2">
    <location>
        <begin position="1"/>
        <end position="21"/>
    </location>
</feature>
<reference evidence="3" key="1">
    <citation type="journal article" date="2014" name="Int. J. Syst. Evol. Microbiol.">
        <title>Complete genome sequence of Corynebacterium casei LMG S-19264T (=DSM 44701T), isolated from a smear-ripened cheese.</title>
        <authorList>
            <consortium name="US DOE Joint Genome Institute (JGI-PGF)"/>
            <person name="Walter F."/>
            <person name="Albersmeier A."/>
            <person name="Kalinowski J."/>
            <person name="Ruckert C."/>
        </authorList>
    </citation>
    <scope>NUCLEOTIDE SEQUENCE</scope>
    <source>
        <strain evidence="3">JCM 4369</strain>
    </source>
</reference>
<gene>
    <name evidence="3" type="ORF">GCM10010260_48210</name>
</gene>
<proteinExistence type="predicted"/>
<dbReference type="EMBL" id="BMTD01000011">
    <property type="protein sequence ID" value="GGV05394.1"/>
    <property type="molecule type" value="Genomic_DNA"/>
</dbReference>
<evidence type="ECO:0000256" key="2">
    <source>
        <dbReference type="SAM" id="SignalP"/>
    </source>
</evidence>
<evidence type="ECO:0008006" key="5">
    <source>
        <dbReference type="Google" id="ProtNLM"/>
    </source>
</evidence>
<feature type="compositionally biased region" description="Gly residues" evidence="1">
    <location>
        <begin position="33"/>
        <end position="51"/>
    </location>
</feature>
<sequence>MRLKRALAVGALLVLSTSVAACGDDNKDSGGVAAGAGNSDGEGKSTGGAADGGLPSASSVADISDILNQHGSCLDLQSGDKYDAGSFSGTDPAWDIPDERPAAVWGVKDRYVCRDNYSDSTTMALVDMKKFQAAYKTSGLTRGVLVGKNFLVVPGGAETAHDLQASGLKYFTCDPKFQMPSGYKKEPALVDGCVVTNYFSRF</sequence>
<dbReference type="Proteomes" id="UP000618795">
    <property type="component" value="Unassembled WGS sequence"/>
</dbReference>
<dbReference type="AlphaFoldDB" id="A0A918IDN3"/>
<evidence type="ECO:0000313" key="3">
    <source>
        <dbReference type="EMBL" id="GGV05394.1"/>
    </source>
</evidence>
<name>A0A918IDN3_9ACTN</name>
<dbReference type="PROSITE" id="PS51257">
    <property type="entry name" value="PROKAR_LIPOPROTEIN"/>
    <property type="match status" value="1"/>
</dbReference>
<evidence type="ECO:0000313" key="4">
    <source>
        <dbReference type="Proteomes" id="UP000618795"/>
    </source>
</evidence>